<accession>A0A830B0V3</accession>
<name>A0A830B0V3_9LAMI</name>
<dbReference type="EMBL" id="BMAC01000021">
    <property type="protein sequence ID" value="GFP80667.1"/>
    <property type="molecule type" value="Genomic_DNA"/>
</dbReference>
<protein>
    <submittedName>
        <fullName evidence="1">Protein kinase apk1a chloroplastic</fullName>
    </submittedName>
</protein>
<keyword evidence="1" id="KW-0418">Kinase</keyword>
<dbReference type="OrthoDB" id="1936432at2759"/>
<evidence type="ECO:0000313" key="1">
    <source>
        <dbReference type="EMBL" id="GFP80667.1"/>
    </source>
</evidence>
<keyword evidence="1" id="KW-0808">Transferase</keyword>
<sequence>MLIGRRLLDKNRPHREHNLIEWALPYLASKCKVLRVMDALIEGQYSPSGTLKAATVSCTIKLICLT</sequence>
<proteinExistence type="predicted"/>
<organism evidence="1 2">
    <name type="scientific">Phtheirospermum japonicum</name>
    <dbReference type="NCBI Taxonomy" id="374723"/>
    <lineage>
        <taxon>Eukaryota</taxon>
        <taxon>Viridiplantae</taxon>
        <taxon>Streptophyta</taxon>
        <taxon>Embryophyta</taxon>
        <taxon>Tracheophyta</taxon>
        <taxon>Spermatophyta</taxon>
        <taxon>Magnoliopsida</taxon>
        <taxon>eudicotyledons</taxon>
        <taxon>Gunneridae</taxon>
        <taxon>Pentapetalae</taxon>
        <taxon>asterids</taxon>
        <taxon>lamiids</taxon>
        <taxon>Lamiales</taxon>
        <taxon>Orobanchaceae</taxon>
        <taxon>Orobanchaceae incertae sedis</taxon>
        <taxon>Phtheirospermum</taxon>
    </lineage>
</organism>
<dbReference type="GO" id="GO:0016301">
    <property type="term" value="F:kinase activity"/>
    <property type="evidence" value="ECO:0007669"/>
    <property type="project" value="UniProtKB-KW"/>
</dbReference>
<evidence type="ECO:0000313" key="2">
    <source>
        <dbReference type="Proteomes" id="UP000653305"/>
    </source>
</evidence>
<gene>
    <name evidence="1" type="ORF">PHJA_000210000</name>
</gene>
<comment type="caution">
    <text evidence="1">The sequence shown here is derived from an EMBL/GenBank/DDBJ whole genome shotgun (WGS) entry which is preliminary data.</text>
</comment>
<dbReference type="Proteomes" id="UP000653305">
    <property type="component" value="Unassembled WGS sequence"/>
</dbReference>
<dbReference type="AlphaFoldDB" id="A0A830B0V3"/>
<keyword evidence="2" id="KW-1185">Reference proteome</keyword>
<reference evidence="1" key="1">
    <citation type="submission" date="2020-07" db="EMBL/GenBank/DDBJ databases">
        <title>Ethylene signaling mediates host invasion by parasitic plants.</title>
        <authorList>
            <person name="Yoshida S."/>
        </authorList>
    </citation>
    <scope>NUCLEOTIDE SEQUENCE</scope>
    <source>
        <strain evidence="1">Okayama</strain>
    </source>
</reference>